<accession>A0A7Z7NM26</accession>
<organism evidence="1">
    <name type="scientific">Cupriavidus taiwanensis</name>
    <dbReference type="NCBI Taxonomy" id="164546"/>
    <lineage>
        <taxon>Bacteria</taxon>
        <taxon>Pseudomonadati</taxon>
        <taxon>Pseudomonadota</taxon>
        <taxon>Betaproteobacteria</taxon>
        <taxon>Burkholderiales</taxon>
        <taxon>Burkholderiaceae</taxon>
        <taxon>Cupriavidus</taxon>
    </lineage>
</organism>
<dbReference type="EMBL" id="OGUU01000012">
    <property type="protein sequence ID" value="SPC18764.1"/>
    <property type="molecule type" value="Genomic_DNA"/>
</dbReference>
<proteinExistence type="predicted"/>
<protein>
    <submittedName>
        <fullName evidence="1">ABC-type polysaccharide/polyol phosphate transport system, ATPase component</fullName>
    </submittedName>
</protein>
<dbReference type="RefSeq" id="WP_081712708.1">
    <property type="nucleotide sequence ID" value="NZ_LT976871.1"/>
</dbReference>
<gene>
    <name evidence="1" type="ORF">CBM2594_A80203</name>
</gene>
<evidence type="ECO:0000313" key="1">
    <source>
        <dbReference type="EMBL" id="SPC18764.1"/>
    </source>
</evidence>
<name>A0A7Z7NM26_9BURK</name>
<dbReference type="Proteomes" id="UP000257139">
    <property type="component" value="Chromosome CBM2594_a"/>
</dbReference>
<sequence length="280" mass="32520">MNGITEWELDADEELIVKPAYANINTKYPLVALTRIRNEADLIVDTLDHVSKFADAIIVYDDASDDGTFDMAWAHTGVVGIIRNHKWRNSIEERLLSETRHRGLLLTMAKRYFAGQWYFCFDADERYVGDIRSFVRSSWAARLSSVRIRLFDAYITGADSEPYIQGNSLLNFRKFFGPEYRDIRMLWKGGDDDHYTGLDSREPIVPGPEDVLFYCQHYGKSLSIQHWNATCEYYVKYFPYEPYGRKWQARMGKAIHDRSDFDAPLYAWGGDLFGNARPMI</sequence>
<reference evidence="1" key="1">
    <citation type="submission" date="2018-01" db="EMBL/GenBank/DDBJ databases">
        <authorList>
            <person name="Clerissi C."/>
        </authorList>
    </citation>
    <scope>NUCLEOTIDE SEQUENCE [LARGE SCALE GENOMIC DNA]</scope>
    <source>
        <strain evidence="1">Cupriavidus taiwanensis STM 6021</strain>
    </source>
</reference>
<dbReference type="SUPFAM" id="SSF53448">
    <property type="entry name" value="Nucleotide-diphospho-sugar transferases"/>
    <property type="match status" value="1"/>
</dbReference>
<comment type="caution">
    <text evidence="1">The sequence shown here is derived from an EMBL/GenBank/DDBJ whole genome shotgun (WGS) entry which is preliminary data.</text>
</comment>
<dbReference type="InterPro" id="IPR029044">
    <property type="entry name" value="Nucleotide-diphossugar_trans"/>
</dbReference>
<dbReference type="Pfam" id="PF13704">
    <property type="entry name" value="Glyco_tranf_2_4"/>
    <property type="match status" value="1"/>
</dbReference>
<dbReference type="AlphaFoldDB" id="A0A7Z7NM26"/>
<dbReference type="Gene3D" id="3.90.550.10">
    <property type="entry name" value="Spore Coat Polysaccharide Biosynthesis Protein SpsA, Chain A"/>
    <property type="match status" value="1"/>
</dbReference>